<evidence type="ECO:0000313" key="3">
    <source>
        <dbReference type="Proteomes" id="UP001454036"/>
    </source>
</evidence>
<accession>A0AAV3S3Q4</accession>
<dbReference type="EMBL" id="BAABME010014418">
    <property type="protein sequence ID" value="GAA0187156.1"/>
    <property type="molecule type" value="Genomic_DNA"/>
</dbReference>
<keyword evidence="3" id="KW-1185">Reference proteome</keyword>
<feature type="compositionally biased region" description="Low complexity" evidence="1">
    <location>
        <begin position="72"/>
        <end position="83"/>
    </location>
</feature>
<evidence type="ECO:0000313" key="2">
    <source>
        <dbReference type="EMBL" id="GAA0187156.1"/>
    </source>
</evidence>
<name>A0AAV3S3Q4_LITER</name>
<proteinExistence type="predicted"/>
<evidence type="ECO:0000256" key="1">
    <source>
        <dbReference type="SAM" id="MobiDB-lite"/>
    </source>
</evidence>
<dbReference type="Proteomes" id="UP001454036">
    <property type="component" value="Unassembled WGS sequence"/>
</dbReference>
<organism evidence="2 3">
    <name type="scientific">Lithospermum erythrorhizon</name>
    <name type="common">Purple gromwell</name>
    <name type="synonym">Lithospermum officinale var. erythrorhizon</name>
    <dbReference type="NCBI Taxonomy" id="34254"/>
    <lineage>
        <taxon>Eukaryota</taxon>
        <taxon>Viridiplantae</taxon>
        <taxon>Streptophyta</taxon>
        <taxon>Embryophyta</taxon>
        <taxon>Tracheophyta</taxon>
        <taxon>Spermatophyta</taxon>
        <taxon>Magnoliopsida</taxon>
        <taxon>eudicotyledons</taxon>
        <taxon>Gunneridae</taxon>
        <taxon>Pentapetalae</taxon>
        <taxon>asterids</taxon>
        <taxon>lamiids</taxon>
        <taxon>Boraginales</taxon>
        <taxon>Boraginaceae</taxon>
        <taxon>Boraginoideae</taxon>
        <taxon>Lithospermeae</taxon>
        <taxon>Lithospermum</taxon>
    </lineage>
</organism>
<sequence length="264" mass="29311">MDSGKLVKSTPKLLLLKDYLLDDFSSCSSNGFRSYPRRQCCTTVGFLLEIDMKRNSKQGTCNKKPPKLIKNSQSHPKSSPSSQKLSAFQKASLAVINAVKHFPFPKSLSTQTHTKSKLSLIPRTLSKKLLKRTFWKKNDLKEIEPSKKRQDMVVVAEPMGVEKSNHPIFSPAKMVVVEANSSVTDSSKKSDSWSDSDFTVTTTSDDSFCVKNDVVLREAVESVGDDCESMEVRTATTTMSSGTNSITNSEVSFFIACLVHVVFY</sequence>
<dbReference type="AlphaFoldDB" id="A0AAV3S3Q4"/>
<dbReference type="PANTHER" id="PTHR33623:SF4">
    <property type="entry name" value="DUF4378 DOMAIN-CONTAINING PROTEIN"/>
    <property type="match status" value="1"/>
</dbReference>
<feature type="region of interest" description="Disordered" evidence="1">
    <location>
        <begin position="57"/>
        <end position="83"/>
    </location>
</feature>
<gene>
    <name evidence="2" type="ORF">LIER_34444</name>
</gene>
<dbReference type="PANTHER" id="PTHR33623">
    <property type="entry name" value="OS04G0572500 PROTEIN"/>
    <property type="match status" value="1"/>
</dbReference>
<reference evidence="2 3" key="1">
    <citation type="submission" date="2024-01" db="EMBL/GenBank/DDBJ databases">
        <title>The complete chloroplast genome sequence of Lithospermum erythrorhizon: insights into the phylogenetic relationship among Boraginaceae species and the maternal lineages of purple gromwells.</title>
        <authorList>
            <person name="Okada T."/>
            <person name="Watanabe K."/>
        </authorList>
    </citation>
    <scope>NUCLEOTIDE SEQUENCE [LARGE SCALE GENOMIC DNA]</scope>
</reference>
<comment type="caution">
    <text evidence="2">The sequence shown here is derived from an EMBL/GenBank/DDBJ whole genome shotgun (WGS) entry which is preliminary data.</text>
</comment>
<protein>
    <submittedName>
        <fullName evidence="2">Uncharacterized protein</fullName>
    </submittedName>
</protein>